<dbReference type="Pfam" id="PF00535">
    <property type="entry name" value="Glycos_transf_2"/>
    <property type="match status" value="1"/>
</dbReference>
<reference evidence="8" key="2">
    <citation type="journal article" date="2019" name="Int. J. Syst. Evol. Microbiol.">
        <title>The Global Catalogue of Microorganisms (GCM) 10K type strain sequencing project: providing services to taxonomists for standard genome sequencing and annotation.</title>
        <authorList>
            <consortium name="The Broad Institute Genomics Platform"/>
            <consortium name="The Broad Institute Genome Sequencing Center for Infectious Disease"/>
            <person name="Wu L."/>
            <person name="Ma J."/>
        </authorList>
    </citation>
    <scope>NUCLEOTIDE SEQUENCE [LARGE SCALE GENOMIC DNA]</scope>
    <source>
        <strain evidence="8">CGMCC 1.18437</strain>
    </source>
</reference>
<proteinExistence type="inferred from homology"/>
<organism evidence="6 7">
    <name type="scientific">Deinococcus metalli</name>
    <dbReference type="NCBI Taxonomy" id="1141878"/>
    <lineage>
        <taxon>Bacteria</taxon>
        <taxon>Thermotogati</taxon>
        <taxon>Deinococcota</taxon>
        <taxon>Deinococci</taxon>
        <taxon>Deinococcales</taxon>
        <taxon>Deinococcaceae</taxon>
        <taxon>Deinococcus</taxon>
    </lineage>
</organism>
<keyword evidence="3 6" id="KW-0808">Transferase</keyword>
<accession>A0A7W8KAU7</accession>
<comment type="similarity">
    <text evidence="1">Belongs to the glycosyltransferase 2 family.</text>
</comment>
<evidence type="ECO:0000313" key="6">
    <source>
        <dbReference type="EMBL" id="MBB5374844.1"/>
    </source>
</evidence>
<evidence type="ECO:0000313" key="7">
    <source>
        <dbReference type="Proteomes" id="UP000539473"/>
    </source>
</evidence>
<evidence type="ECO:0000313" key="8">
    <source>
        <dbReference type="Proteomes" id="UP000619376"/>
    </source>
</evidence>
<gene>
    <name evidence="5" type="ORF">GCM10017781_07540</name>
    <name evidence="6" type="ORF">HNQ07_000288</name>
</gene>
<dbReference type="Proteomes" id="UP000619376">
    <property type="component" value="Unassembled WGS sequence"/>
</dbReference>
<dbReference type="Proteomes" id="UP000539473">
    <property type="component" value="Unassembled WGS sequence"/>
</dbReference>
<dbReference type="PANTHER" id="PTHR43685:SF5">
    <property type="entry name" value="GLYCOSYLTRANSFERASE EPSE-RELATED"/>
    <property type="match status" value="1"/>
</dbReference>
<dbReference type="AlphaFoldDB" id="A0A7W8KAU7"/>
<evidence type="ECO:0000256" key="1">
    <source>
        <dbReference type="ARBA" id="ARBA00006739"/>
    </source>
</evidence>
<keyword evidence="2" id="KW-0328">Glycosyltransferase</keyword>
<dbReference type="RefSeq" id="WP_184109112.1">
    <property type="nucleotide sequence ID" value="NZ_BNAJ01000001.1"/>
</dbReference>
<evidence type="ECO:0000256" key="2">
    <source>
        <dbReference type="ARBA" id="ARBA00022676"/>
    </source>
</evidence>
<evidence type="ECO:0000259" key="4">
    <source>
        <dbReference type="Pfam" id="PF00535"/>
    </source>
</evidence>
<dbReference type="GO" id="GO:0016757">
    <property type="term" value="F:glycosyltransferase activity"/>
    <property type="evidence" value="ECO:0007669"/>
    <property type="project" value="UniProtKB-KW"/>
</dbReference>
<dbReference type="EMBL" id="BNAJ01000001">
    <property type="protein sequence ID" value="GHF33278.1"/>
    <property type="molecule type" value="Genomic_DNA"/>
</dbReference>
<dbReference type="InterPro" id="IPR001173">
    <property type="entry name" value="Glyco_trans_2-like"/>
</dbReference>
<sequence>MSPDPVTVILCVYNGATHLDETIRSVRAQTYAAWQLLIVDDGSTDASADIALQHAAQDDRIQLVRQQNAGVRAARNLALRTARTRWVALIDHDDLYLPTKLETQMTYLAAHPHLAALGTHGYRIGQRGRRLGYFDVGPRDEAHSRALVAAHSIIYLLAASVVFDRELALRVGGFPALQTADDIGLWSRMADHAPVVALPERLVAYRVHAGSLSGRKLSLQRLEADYIRHGNAQRHAGQPEQTFGAFMQAWDAQPPAVRRAFERESASLSAYRTAGGLLADRHPAGLLWLARSVLLSPRARLERVVRQLGLRDLWRRRAVP</sequence>
<reference evidence="5" key="1">
    <citation type="journal article" date="2014" name="Int. J. Syst. Evol. Microbiol.">
        <title>Complete genome of a new Firmicutes species belonging to the dominant human colonic microbiota ('Ruminococcus bicirculans') reveals two chromosomes and a selective capacity to utilize plant glucans.</title>
        <authorList>
            <consortium name="NISC Comparative Sequencing Program"/>
            <person name="Wegmann U."/>
            <person name="Louis P."/>
            <person name="Goesmann A."/>
            <person name="Henrissat B."/>
            <person name="Duncan S.H."/>
            <person name="Flint H.J."/>
        </authorList>
    </citation>
    <scope>NUCLEOTIDE SEQUENCE</scope>
    <source>
        <strain evidence="5">CGMCC 1.18437</strain>
    </source>
</reference>
<dbReference type="EMBL" id="JACHFK010000001">
    <property type="protein sequence ID" value="MBB5374844.1"/>
    <property type="molecule type" value="Genomic_DNA"/>
</dbReference>
<dbReference type="CDD" id="cd00761">
    <property type="entry name" value="Glyco_tranf_GTA_type"/>
    <property type="match status" value="1"/>
</dbReference>
<dbReference type="SUPFAM" id="SSF53448">
    <property type="entry name" value="Nucleotide-diphospho-sugar transferases"/>
    <property type="match status" value="1"/>
</dbReference>
<dbReference type="InterPro" id="IPR029044">
    <property type="entry name" value="Nucleotide-diphossugar_trans"/>
</dbReference>
<feature type="domain" description="Glycosyltransferase 2-like" evidence="4">
    <location>
        <begin position="7"/>
        <end position="128"/>
    </location>
</feature>
<dbReference type="PANTHER" id="PTHR43685">
    <property type="entry name" value="GLYCOSYLTRANSFERASE"/>
    <property type="match status" value="1"/>
</dbReference>
<reference evidence="6 7" key="3">
    <citation type="submission" date="2020-08" db="EMBL/GenBank/DDBJ databases">
        <title>Genomic Encyclopedia of Type Strains, Phase IV (KMG-IV): sequencing the most valuable type-strain genomes for metagenomic binning, comparative biology and taxonomic classification.</title>
        <authorList>
            <person name="Goeker M."/>
        </authorList>
    </citation>
    <scope>NUCLEOTIDE SEQUENCE [LARGE SCALE GENOMIC DNA]</scope>
    <source>
        <strain evidence="6 7">DSM 27521</strain>
    </source>
</reference>
<name>A0A7W8KAU7_9DEIO</name>
<comment type="caution">
    <text evidence="6">The sequence shown here is derived from an EMBL/GenBank/DDBJ whole genome shotgun (WGS) entry which is preliminary data.</text>
</comment>
<protein>
    <submittedName>
        <fullName evidence="6">Glycosyltransferase involved in cell wall biosynthesis</fullName>
    </submittedName>
</protein>
<evidence type="ECO:0000313" key="5">
    <source>
        <dbReference type="EMBL" id="GHF33278.1"/>
    </source>
</evidence>
<keyword evidence="8" id="KW-1185">Reference proteome</keyword>
<evidence type="ECO:0000256" key="3">
    <source>
        <dbReference type="ARBA" id="ARBA00022679"/>
    </source>
</evidence>
<reference evidence="5" key="4">
    <citation type="submission" date="2024-05" db="EMBL/GenBank/DDBJ databases">
        <authorList>
            <person name="Sun Q."/>
            <person name="Zhou Y."/>
        </authorList>
    </citation>
    <scope>NUCLEOTIDE SEQUENCE</scope>
    <source>
        <strain evidence="5">CGMCC 1.18437</strain>
    </source>
</reference>
<dbReference type="InterPro" id="IPR050834">
    <property type="entry name" value="Glycosyltransf_2"/>
</dbReference>
<dbReference type="Gene3D" id="3.90.550.10">
    <property type="entry name" value="Spore Coat Polysaccharide Biosynthesis Protein SpsA, Chain A"/>
    <property type="match status" value="1"/>
</dbReference>